<feature type="transmembrane region" description="Helical" evidence="1">
    <location>
        <begin position="402"/>
        <end position="424"/>
    </location>
</feature>
<feature type="transmembrane region" description="Helical" evidence="1">
    <location>
        <begin position="151"/>
        <end position="167"/>
    </location>
</feature>
<feature type="transmembrane region" description="Helical" evidence="1">
    <location>
        <begin position="210"/>
        <end position="229"/>
    </location>
</feature>
<keyword evidence="1" id="KW-1133">Transmembrane helix</keyword>
<dbReference type="Proteomes" id="UP000223606">
    <property type="component" value="Chromosome 1"/>
</dbReference>
<keyword evidence="1" id="KW-0472">Membrane</keyword>
<keyword evidence="3" id="KW-1185">Reference proteome</keyword>
<name>A0A2C9DCE8_9HYPH</name>
<reference evidence="3" key="1">
    <citation type="submission" date="2017-09" db="EMBL/GenBank/DDBJ databases">
        <title>Genome sequence of Nannocystis excedens DSM 71.</title>
        <authorList>
            <person name="Blom J."/>
        </authorList>
    </citation>
    <scope>NUCLEOTIDE SEQUENCE [LARGE SCALE GENOMIC DNA]</scope>
    <source>
        <strain evidence="3">type strain: E19</strain>
    </source>
</reference>
<evidence type="ECO:0000313" key="2">
    <source>
        <dbReference type="EMBL" id="SON57977.1"/>
    </source>
</evidence>
<feature type="transmembrane region" description="Helical" evidence="1">
    <location>
        <begin position="100"/>
        <end position="118"/>
    </location>
</feature>
<gene>
    <name evidence="2" type="ORF">HDIA_4436</name>
</gene>
<accession>A0A2C9DCE8</accession>
<feature type="transmembrane region" description="Helical" evidence="1">
    <location>
        <begin position="71"/>
        <end position="88"/>
    </location>
</feature>
<feature type="transmembrane region" description="Helical" evidence="1">
    <location>
        <begin position="12"/>
        <end position="31"/>
    </location>
</feature>
<dbReference type="AlphaFoldDB" id="A0A2C9DCE8"/>
<evidence type="ECO:0008006" key="4">
    <source>
        <dbReference type="Google" id="ProtNLM"/>
    </source>
</evidence>
<feature type="transmembrane region" description="Helical" evidence="1">
    <location>
        <begin position="374"/>
        <end position="395"/>
    </location>
</feature>
<feature type="transmembrane region" description="Helical" evidence="1">
    <location>
        <begin position="430"/>
        <end position="451"/>
    </location>
</feature>
<protein>
    <recommendedName>
        <fullName evidence="4">Glycosyltransferase RgtA/B/C/D-like domain-containing protein</fullName>
    </recommendedName>
</protein>
<evidence type="ECO:0000256" key="1">
    <source>
        <dbReference type="SAM" id="Phobius"/>
    </source>
</evidence>
<dbReference type="KEGG" id="hdi:HDIA_4436"/>
<keyword evidence="1" id="KW-0812">Transmembrane</keyword>
<sequence>MNLISKIDAKTLVLAVVASFIFVFALNAIYAPMLNNGDYWRVVGAFNVDAVTWRPLPACIAVNDSVGWSELLPASTMRTILAAIFIGFRFAGEPCLTPNGIFIGLSAIYFLGVVLIAAVGTIGLGARIGTILGLCFAYSFVGFYMKSGYEAASVLAFLPLFTFAAMVRSRIVYLLASAAILYSKAQMIFLVPFMIYAYVRCVRLPLPRKWMDAAVILVFLVAPSAVQLYKASQYGLTEPNAYNRVYNGFGWTLQGVADWPVHEFRSRKGYFDEHKAELQARTEFKSLFPDSKLAGTSYWPTGAAIRDDAGEEDVPALDKSRLRESFIALATNGPSHLHWVRTALELAYTSDYSLDYTRSLSPLAKSGPLSYESVSAAILANLGFVFLAFAVLTVLIARRFDLLLLAGYIAAGAPMFTVTGDGFFEYEKHLLPVMIFVFALPGIAVACRSVALGRRG</sequence>
<proteinExistence type="predicted"/>
<feature type="transmembrane region" description="Helical" evidence="1">
    <location>
        <begin position="124"/>
        <end position="144"/>
    </location>
</feature>
<organism evidence="2 3">
    <name type="scientific">Hartmannibacter diazotrophicus</name>
    <dbReference type="NCBI Taxonomy" id="1482074"/>
    <lineage>
        <taxon>Bacteria</taxon>
        <taxon>Pseudomonadati</taxon>
        <taxon>Pseudomonadota</taxon>
        <taxon>Alphaproteobacteria</taxon>
        <taxon>Hyphomicrobiales</taxon>
        <taxon>Pleomorphomonadaceae</taxon>
        <taxon>Hartmannibacter</taxon>
    </lineage>
</organism>
<feature type="transmembrane region" description="Helical" evidence="1">
    <location>
        <begin position="173"/>
        <end position="198"/>
    </location>
</feature>
<dbReference type="EMBL" id="LT960614">
    <property type="protein sequence ID" value="SON57977.1"/>
    <property type="molecule type" value="Genomic_DNA"/>
</dbReference>
<evidence type="ECO:0000313" key="3">
    <source>
        <dbReference type="Proteomes" id="UP000223606"/>
    </source>
</evidence>